<keyword evidence="3" id="KW-1185">Reference proteome</keyword>
<evidence type="ECO:0000313" key="3">
    <source>
        <dbReference type="Proteomes" id="UP000799750"/>
    </source>
</evidence>
<dbReference type="Proteomes" id="UP000799750">
    <property type="component" value="Unassembled WGS sequence"/>
</dbReference>
<accession>A0A6A6RDV0</accession>
<feature type="region of interest" description="Disordered" evidence="1">
    <location>
        <begin position="130"/>
        <end position="152"/>
    </location>
</feature>
<organism evidence="2 3">
    <name type="scientific">Lophium mytilinum</name>
    <dbReference type="NCBI Taxonomy" id="390894"/>
    <lineage>
        <taxon>Eukaryota</taxon>
        <taxon>Fungi</taxon>
        <taxon>Dikarya</taxon>
        <taxon>Ascomycota</taxon>
        <taxon>Pezizomycotina</taxon>
        <taxon>Dothideomycetes</taxon>
        <taxon>Pleosporomycetidae</taxon>
        <taxon>Mytilinidiales</taxon>
        <taxon>Mytilinidiaceae</taxon>
        <taxon>Lophium</taxon>
    </lineage>
</organism>
<gene>
    <name evidence="2" type="ORF">BU16DRAFT_204159</name>
</gene>
<evidence type="ECO:0000313" key="2">
    <source>
        <dbReference type="EMBL" id="KAF2501627.1"/>
    </source>
</evidence>
<evidence type="ECO:0000256" key="1">
    <source>
        <dbReference type="SAM" id="MobiDB-lite"/>
    </source>
</evidence>
<reference evidence="2" key="1">
    <citation type="journal article" date="2020" name="Stud. Mycol.">
        <title>101 Dothideomycetes genomes: a test case for predicting lifestyles and emergence of pathogens.</title>
        <authorList>
            <person name="Haridas S."/>
            <person name="Albert R."/>
            <person name="Binder M."/>
            <person name="Bloem J."/>
            <person name="Labutti K."/>
            <person name="Salamov A."/>
            <person name="Andreopoulos B."/>
            <person name="Baker S."/>
            <person name="Barry K."/>
            <person name="Bills G."/>
            <person name="Bluhm B."/>
            <person name="Cannon C."/>
            <person name="Castanera R."/>
            <person name="Culley D."/>
            <person name="Daum C."/>
            <person name="Ezra D."/>
            <person name="Gonzalez J."/>
            <person name="Henrissat B."/>
            <person name="Kuo A."/>
            <person name="Liang C."/>
            <person name="Lipzen A."/>
            <person name="Lutzoni F."/>
            <person name="Magnuson J."/>
            <person name="Mondo S."/>
            <person name="Nolan M."/>
            <person name="Ohm R."/>
            <person name="Pangilinan J."/>
            <person name="Park H.-J."/>
            <person name="Ramirez L."/>
            <person name="Alfaro M."/>
            <person name="Sun H."/>
            <person name="Tritt A."/>
            <person name="Yoshinaga Y."/>
            <person name="Zwiers L.-H."/>
            <person name="Turgeon B."/>
            <person name="Goodwin S."/>
            <person name="Spatafora J."/>
            <person name="Crous P."/>
            <person name="Grigoriev I."/>
        </authorList>
    </citation>
    <scope>NUCLEOTIDE SEQUENCE</scope>
    <source>
        <strain evidence="2">CBS 269.34</strain>
    </source>
</reference>
<dbReference type="OrthoDB" id="654211at2759"/>
<dbReference type="EMBL" id="MU004182">
    <property type="protein sequence ID" value="KAF2501627.1"/>
    <property type="molecule type" value="Genomic_DNA"/>
</dbReference>
<protein>
    <recommendedName>
        <fullName evidence="4">C2H2-type domain-containing protein</fullName>
    </recommendedName>
</protein>
<feature type="region of interest" description="Disordered" evidence="1">
    <location>
        <begin position="1"/>
        <end position="55"/>
    </location>
</feature>
<dbReference type="AlphaFoldDB" id="A0A6A6RDV0"/>
<proteinExistence type="predicted"/>
<sequence length="250" mass="27746">MGPPFTQGYTPVSKRGGKRPGSGRKPQGSGRKKKKETAVKQKGNAVPQEDVPQPSVEVDEFIVPVNHQDTGRPTKRLRISDLTFGGEHDNSKEATFDKALYDLKDYDVVDSNEVLPVNRTGIVPVDEDLEGSEEDELSMLPTPKKGPYPLRRSVGSSHAEEWTDEIPSESLYAPTRSAKKDTRKFFCSYKDCPQSEEVGGGFTIRSHLERHQGVHNPNVFCVWGGCDRVFSQVVSMVSNLQRLPVIASVY</sequence>
<name>A0A6A6RDV0_9PEZI</name>
<evidence type="ECO:0008006" key="4">
    <source>
        <dbReference type="Google" id="ProtNLM"/>
    </source>
</evidence>